<dbReference type="EMBL" id="CM017708">
    <property type="protein sequence ID" value="TYG57243.1"/>
    <property type="molecule type" value="Genomic_DNA"/>
</dbReference>
<gene>
    <name evidence="1" type="ORF">ES288_D08G126900v1</name>
</gene>
<name>A0A5D2BMC0_GOSDA</name>
<proteinExistence type="predicted"/>
<evidence type="ECO:0000313" key="2">
    <source>
        <dbReference type="Proteomes" id="UP000323506"/>
    </source>
</evidence>
<reference evidence="1 2" key="1">
    <citation type="submission" date="2019-06" db="EMBL/GenBank/DDBJ databases">
        <title>WGS assembly of Gossypium darwinii.</title>
        <authorList>
            <person name="Chen Z.J."/>
            <person name="Sreedasyam A."/>
            <person name="Ando A."/>
            <person name="Song Q."/>
            <person name="De L."/>
            <person name="Hulse-Kemp A."/>
            <person name="Ding M."/>
            <person name="Ye W."/>
            <person name="Kirkbride R."/>
            <person name="Jenkins J."/>
            <person name="Plott C."/>
            <person name="Lovell J."/>
            <person name="Lin Y.-M."/>
            <person name="Vaughn R."/>
            <person name="Liu B."/>
            <person name="Li W."/>
            <person name="Simpson S."/>
            <person name="Scheffler B."/>
            <person name="Saski C."/>
            <person name="Grover C."/>
            <person name="Hu G."/>
            <person name="Conover J."/>
            <person name="Carlson J."/>
            <person name="Shu S."/>
            <person name="Boston L."/>
            <person name="Williams M."/>
            <person name="Peterson D."/>
            <person name="Mcgee K."/>
            <person name="Jones D."/>
            <person name="Wendel J."/>
            <person name="Stelly D."/>
            <person name="Grimwood J."/>
            <person name="Schmutz J."/>
        </authorList>
    </citation>
    <scope>NUCLEOTIDE SEQUENCE [LARGE SCALE GENOMIC DNA]</scope>
    <source>
        <strain evidence="1">1808015.09</strain>
    </source>
</reference>
<sequence>MKAMKKEEEKKVMELSIVILECYCGNPTAFKNFLV</sequence>
<evidence type="ECO:0000313" key="1">
    <source>
        <dbReference type="EMBL" id="TYG57243.1"/>
    </source>
</evidence>
<dbReference type="AlphaFoldDB" id="A0A5D2BMC0"/>
<keyword evidence="2" id="KW-1185">Reference proteome</keyword>
<protein>
    <submittedName>
        <fullName evidence="1">Uncharacterized protein</fullName>
    </submittedName>
</protein>
<organism evidence="1 2">
    <name type="scientific">Gossypium darwinii</name>
    <name type="common">Darwin's cotton</name>
    <name type="synonym">Gossypium barbadense var. darwinii</name>
    <dbReference type="NCBI Taxonomy" id="34276"/>
    <lineage>
        <taxon>Eukaryota</taxon>
        <taxon>Viridiplantae</taxon>
        <taxon>Streptophyta</taxon>
        <taxon>Embryophyta</taxon>
        <taxon>Tracheophyta</taxon>
        <taxon>Spermatophyta</taxon>
        <taxon>Magnoliopsida</taxon>
        <taxon>eudicotyledons</taxon>
        <taxon>Gunneridae</taxon>
        <taxon>Pentapetalae</taxon>
        <taxon>rosids</taxon>
        <taxon>malvids</taxon>
        <taxon>Malvales</taxon>
        <taxon>Malvaceae</taxon>
        <taxon>Malvoideae</taxon>
        <taxon>Gossypium</taxon>
    </lineage>
</organism>
<accession>A0A5D2BMC0</accession>
<dbReference type="Proteomes" id="UP000323506">
    <property type="component" value="Chromosome D08"/>
</dbReference>